<dbReference type="AlphaFoldDB" id="A0A3M0BIG4"/>
<dbReference type="PANTHER" id="PTHR23419">
    <property type="entry name" value="DIVALENT CATION TOLERANCE CUTA-RELATED"/>
    <property type="match status" value="1"/>
</dbReference>
<evidence type="ECO:0000313" key="3">
    <source>
        <dbReference type="Proteomes" id="UP000280842"/>
    </source>
</evidence>
<dbReference type="SUPFAM" id="SSF54913">
    <property type="entry name" value="GlnB-like"/>
    <property type="match status" value="1"/>
</dbReference>
<accession>A0A3M0BIG4</accession>
<dbReference type="EMBL" id="REFO01000011">
    <property type="protein sequence ID" value="RMA97170.1"/>
    <property type="molecule type" value="Genomic_DNA"/>
</dbReference>
<dbReference type="NCBIfam" id="NF041095">
    <property type="entry name" value="dival_cat_tol_CutA"/>
    <property type="match status" value="1"/>
</dbReference>
<gene>
    <name evidence="2" type="ORF">CLV39_0825</name>
</gene>
<comment type="similarity">
    <text evidence="1">Belongs to the CutA family.</text>
</comment>
<sequence length="106" mass="12211">MNYIVIYITTPSLEKGQEIADILVKEKLAACVNVIPNISSTYFWQGNIEKDDESLLIIKTRKDKFENLEKRVKEVHPYSVPEIIALPIIAGSNDYLKWIDESLDRD</sequence>
<keyword evidence="3" id="KW-1185">Reference proteome</keyword>
<dbReference type="InterPro" id="IPR004323">
    <property type="entry name" value="Ion_tolerance_CutA"/>
</dbReference>
<dbReference type="OrthoDB" id="37622at2"/>
<dbReference type="Gene3D" id="3.30.70.120">
    <property type="match status" value="1"/>
</dbReference>
<comment type="caution">
    <text evidence="2">The sequence shown here is derived from an EMBL/GenBank/DDBJ whole genome shotgun (WGS) entry which is preliminary data.</text>
</comment>
<dbReference type="InterPro" id="IPR011322">
    <property type="entry name" value="N-reg_PII-like_a/b"/>
</dbReference>
<evidence type="ECO:0000256" key="1">
    <source>
        <dbReference type="ARBA" id="ARBA00010169"/>
    </source>
</evidence>
<dbReference type="GO" id="GO:0005507">
    <property type="term" value="F:copper ion binding"/>
    <property type="evidence" value="ECO:0007669"/>
    <property type="project" value="TreeGrafter"/>
</dbReference>
<proteinExistence type="inferred from homology"/>
<dbReference type="GO" id="GO:0010038">
    <property type="term" value="P:response to metal ion"/>
    <property type="evidence" value="ECO:0007669"/>
    <property type="project" value="InterPro"/>
</dbReference>
<organism evidence="2 3">
    <name type="scientific">Hydrogenothermus marinus</name>
    <dbReference type="NCBI Taxonomy" id="133270"/>
    <lineage>
        <taxon>Bacteria</taxon>
        <taxon>Pseudomonadati</taxon>
        <taxon>Aquificota</taxon>
        <taxon>Aquificia</taxon>
        <taxon>Aquificales</taxon>
        <taxon>Hydrogenothermaceae</taxon>
        <taxon>Hydrogenothermus</taxon>
    </lineage>
</organism>
<evidence type="ECO:0000313" key="2">
    <source>
        <dbReference type="EMBL" id="RMA97170.1"/>
    </source>
</evidence>
<reference evidence="2 3" key="1">
    <citation type="submission" date="2018-10" db="EMBL/GenBank/DDBJ databases">
        <title>Genomic Encyclopedia of Archaeal and Bacterial Type Strains, Phase II (KMG-II): from individual species to whole genera.</title>
        <authorList>
            <person name="Goeker M."/>
        </authorList>
    </citation>
    <scope>NUCLEOTIDE SEQUENCE [LARGE SCALE GENOMIC DNA]</scope>
    <source>
        <strain evidence="2 3">VM1</strain>
    </source>
</reference>
<dbReference type="InterPro" id="IPR015867">
    <property type="entry name" value="N-reg_PII/ATP_PRibTrfase_C"/>
</dbReference>
<dbReference type="Proteomes" id="UP000280842">
    <property type="component" value="Unassembled WGS sequence"/>
</dbReference>
<dbReference type="Pfam" id="PF03091">
    <property type="entry name" value="CutA1"/>
    <property type="match status" value="1"/>
</dbReference>
<dbReference type="PANTHER" id="PTHR23419:SF8">
    <property type="entry name" value="FI09726P"/>
    <property type="match status" value="1"/>
</dbReference>
<name>A0A3M0BIG4_9AQUI</name>
<dbReference type="InterPro" id="IPR053426">
    <property type="entry name" value="CutA_tolerance"/>
</dbReference>
<protein>
    <submittedName>
        <fullName evidence="2">Divalent cation tolerance protein</fullName>
    </submittedName>
</protein>
<dbReference type="RefSeq" id="WP_121922957.1">
    <property type="nucleotide sequence ID" value="NZ_REFO01000011.1"/>
</dbReference>